<evidence type="ECO:0000256" key="1">
    <source>
        <dbReference type="ARBA" id="ARBA00009437"/>
    </source>
</evidence>
<organism evidence="6 7">
    <name type="scientific">Roseicella frigidaeris</name>
    <dbReference type="NCBI Taxonomy" id="2230885"/>
    <lineage>
        <taxon>Bacteria</taxon>
        <taxon>Pseudomonadati</taxon>
        <taxon>Pseudomonadota</taxon>
        <taxon>Alphaproteobacteria</taxon>
        <taxon>Acetobacterales</taxon>
        <taxon>Roseomonadaceae</taxon>
        <taxon>Roseicella</taxon>
    </lineage>
</organism>
<dbReference type="CDD" id="cd08440">
    <property type="entry name" value="PBP2_LTTR_like_4"/>
    <property type="match status" value="1"/>
</dbReference>
<dbReference type="GO" id="GO:0005829">
    <property type="term" value="C:cytosol"/>
    <property type="evidence" value="ECO:0007669"/>
    <property type="project" value="TreeGrafter"/>
</dbReference>
<dbReference type="FunFam" id="1.10.10.10:FF:000001">
    <property type="entry name" value="LysR family transcriptional regulator"/>
    <property type="match status" value="1"/>
</dbReference>
<evidence type="ECO:0000256" key="2">
    <source>
        <dbReference type="ARBA" id="ARBA00023015"/>
    </source>
</evidence>
<dbReference type="InterPro" id="IPR036388">
    <property type="entry name" value="WH-like_DNA-bd_sf"/>
</dbReference>
<dbReference type="OrthoDB" id="7282659at2"/>
<dbReference type="Gene3D" id="1.10.10.10">
    <property type="entry name" value="Winged helix-like DNA-binding domain superfamily/Winged helix DNA-binding domain"/>
    <property type="match status" value="1"/>
</dbReference>
<dbReference type="InterPro" id="IPR036390">
    <property type="entry name" value="WH_DNA-bd_sf"/>
</dbReference>
<sequence>MSRQHIPDLSARQLLAVLTLAEQGSFVAAAATLACSQPALTRSIRRVEDVLGVALFERTTRRVRLTAAGREFLPTAERLLHELGMLARSLSEIAAESRGQVVLACIMSAATGVLPGLLAAWTAARPGVELQVREGVHGHVLAEVQAGAADFGLTYVDALPPGLVAEPLGQAHFVAVAPPGHALARREEPVALASLAGERLIAFPPDSRTRRIIEAAASDAGLTLRPRLTVTQFATMLRLVRAGAGLAIVPATAVAGSAGEGLAVLPLAPPGLSRRVGLVTQAGRTPSPPAAGLMGALRDGWPGGASMQNLE</sequence>
<dbReference type="GO" id="GO:0003677">
    <property type="term" value="F:DNA binding"/>
    <property type="evidence" value="ECO:0007669"/>
    <property type="project" value="UniProtKB-KW"/>
</dbReference>
<protein>
    <submittedName>
        <fullName evidence="6">LysR family transcriptional regulator</fullName>
    </submittedName>
</protein>
<dbReference type="AlphaFoldDB" id="A0A327M4V0"/>
<dbReference type="Pfam" id="PF00126">
    <property type="entry name" value="HTH_1"/>
    <property type="match status" value="1"/>
</dbReference>
<feature type="domain" description="HTH lysR-type" evidence="5">
    <location>
        <begin position="9"/>
        <end position="66"/>
    </location>
</feature>
<dbReference type="SUPFAM" id="SSF53850">
    <property type="entry name" value="Periplasmic binding protein-like II"/>
    <property type="match status" value="1"/>
</dbReference>
<dbReference type="GO" id="GO:0003700">
    <property type="term" value="F:DNA-binding transcription factor activity"/>
    <property type="evidence" value="ECO:0007669"/>
    <property type="project" value="InterPro"/>
</dbReference>
<dbReference type="PROSITE" id="PS51257">
    <property type="entry name" value="PROKAR_LIPOPROTEIN"/>
    <property type="match status" value="1"/>
</dbReference>
<keyword evidence="2" id="KW-0805">Transcription regulation</keyword>
<evidence type="ECO:0000313" key="7">
    <source>
        <dbReference type="Proteomes" id="UP000249065"/>
    </source>
</evidence>
<evidence type="ECO:0000259" key="5">
    <source>
        <dbReference type="PROSITE" id="PS50931"/>
    </source>
</evidence>
<dbReference type="InterPro" id="IPR000847">
    <property type="entry name" value="LysR_HTH_N"/>
</dbReference>
<dbReference type="PANTHER" id="PTHR30419:SF8">
    <property type="entry name" value="NITROGEN ASSIMILATION TRANSCRIPTIONAL ACTIVATOR-RELATED"/>
    <property type="match status" value="1"/>
</dbReference>
<keyword evidence="3" id="KW-0238">DNA-binding</keyword>
<dbReference type="InterPro" id="IPR005119">
    <property type="entry name" value="LysR_subst-bd"/>
</dbReference>
<dbReference type="PRINTS" id="PR00039">
    <property type="entry name" value="HTHLYSR"/>
</dbReference>
<dbReference type="Pfam" id="PF03466">
    <property type="entry name" value="LysR_substrate"/>
    <property type="match status" value="1"/>
</dbReference>
<dbReference type="Gene3D" id="3.40.190.290">
    <property type="match status" value="1"/>
</dbReference>
<dbReference type="InterPro" id="IPR050950">
    <property type="entry name" value="HTH-type_LysR_regulators"/>
</dbReference>
<evidence type="ECO:0000256" key="4">
    <source>
        <dbReference type="ARBA" id="ARBA00023163"/>
    </source>
</evidence>
<comment type="caution">
    <text evidence="6">The sequence shown here is derived from an EMBL/GenBank/DDBJ whole genome shotgun (WGS) entry which is preliminary data.</text>
</comment>
<gene>
    <name evidence="6" type="ORF">DOO78_17450</name>
</gene>
<dbReference type="Proteomes" id="UP000249065">
    <property type="component" value="Unassembled WGS sequence"/>
</dbReference>
<keyword evidence="4" id="KW-0804">Transcription</keyword>
<evidence type="ECO:0000313" key="6">
    <source>
        <dbReference type="EMBL" id="RAI57799.1"/>
    </source>
</evidence>
<comment type="similarity">
    <text evidence="1">Belongs to the LysR transcriptional regulatory family.</text>
</comment>
<name>A0A327M4V0_9PROT</name>
<reference evidence="7" key="1">
    <citation type="submission" date="2018-06" db="EMBL/GenBank/DDBJ databases">
        <authorList>
            <person name="Khan S.A."/>
        </authorList>
    </citation>
    <scope>NUCLEOTIDE SEQUENCE [LARGE SCALE GENOMIC DNA]</scope>
    <source>
        <strain evidence="7">DB-1506</strain>
    </source>
</reference>
<dbReference type="SUPFAM" id="SSF46785">
    <property type="entry name" value="Winged helix' DNA-binding domain"/>
    <property type="match status" value="1"/>
</dbReference>
<dbReference type="EMBL" id="QLIX01000014">
    <property type="protein sequence ID" value="RAI57799.1"/>
    <property type="molecule type" value="Genomic_DNA"/>
</dbReference>
<dbReference type="RefSeq" id="WP_111471142.1">
    <property type="nucleotide sequence ID" value="NZ_QLIX01000014.1"/>
</dbReference>
<evidence type="ECO:0000256" key="3">
    <source>
        <dbReference type="ARBA" id="ARBA00023125"/>
    </source>
</evidence>
<dbReference type="PROSITE" id="PS50931">
    <property type="entry name" value="HTH_LYSR"/>
    <property type="match status" value="1"/>
</dbReference>
<dbReference type="PANTHER" id="PTHR30419">
    <property type="entry name" value="HTH-TYPE TRANSCRIPTIONAL REGULATOR YBHD"/>
    <property type="match status" value="1"/>
</dbReference>
<accession>A0A327M4V0</accession>
<keyword evidence="7" id="KW-1185">Reference proteome</keyword>
<proteinExistence type="inferred from homology"/>